<proteinExistence type="predicted"/>
<gene>
    <name evidence="1" type="ORF">F4V43_15220</name>
</gene>
<name>A0A5J5FZK5_9BACL</name>
<dbReference type="OrthoDB" id="9808776at2"/>
<dbReference type="EMBL" id="VYKK01000022">
    <property type="protein sequence ID" value="KAA8999679.1"/>
    <property type="molecule type" value="Genomic_DNA"/>
</dbReference>
<comment type="caution">
    <text evidence="1">The sequence shown here is derived from an EMBL/GenBank/DDBJ whole genome shotgun (WGS) entry which is preliminary data.</text>
</comment>
<dbReference type="InterPro" id="IPR008307">
    <property type="entry name" value="UCP018957"/>
</dbReference>
<dbReference type="Pfam" id="PF08819">
    <property type="entry name" value="DUF1802"/>
    <property type="match status" value="1"/>
</dbReference>
<dbReference type="PIRSF" id="PIRSF018957">
    <property type="entry name" value="UCP018957"/>
    <property type="match status" value="1"/>
</dbReference>
<dbReference type="RefSeq" id="WP_150459111.1">
    <property type="nucleotide sequence ID" value="NZ_VYKK01000022.1"/>
</dbReference>
<dbReference type="InterPro" id="IPR014923">
    <property type="entry name" value="DUF1802"/>
</dbReference>
<evidence type="ECO:0000313" key="2">
    <source>
        <dbReference type="Proteomes" id="UP000367750"/>
    </source>
</evidence>
<dbReference type="Proteomes" id="UP000367750">
    <property type="component" value="Unassembled WGS sequence"/>
</dbReference>
<keyword evidence="2" id="KW-1185">Reference proteome</keyword>
<sequence length="201" mass="23793">MKIEPTALKEWAAAAELLGEGESILLLRKGGIREETKRFELRSSSFYFFPTYEHQKPWLFKEPYRPLVEKSLAEAHPGADRITLFYWAEAADDLEIRTEEELEALYPYHIWTKEMAAERLRWKPREPLHALLLRVYRLDQPLEIPVHPEYGGCRSWIGLQDTPEPGKSVPVLDEERFEARRQEIRQCLIKLRDYNKMSENH</sequence>
<reference evidence="1 2" key="1">
    <citation type="submission" date="2019-09" db="EMBL/GenBank/DDBJ databases">
        <title>Bacillus ochoae sp. nov., Paenibacillus whitsoniae sp. nov., Paenibacillus spiritus sp. nov. Isolated from the Mars Exploration Rover during spacecraft assembly.</title>
        <authorList>
            <person name="Seuylemezian A."/>
            <person name="Vaishampayan P."/>
        </authorList>
    </citation>
    <scope>NUCLEOTIDE SEQUENCE [LARGE SCALE GENOMIC DNA]</scope>
    <source>
        <strain evidence="1 2">MER_111</strain>
    </source>
</reference>
<accession>A0A5J5FZK5</accession>
<dbReference type="AlphaFoldDB" id="A0A5J5FZK5"/>
<organism evidence="1 2">
    <name type="scientific">Paenibacillus spiritus</name>
    <dbReference type="NCBI Taxonomy" id="2496557"/>
    <lineage>
        <taxon>Bacteria</taxon>
        <taxon>Bacillati</taxon>
        <taxon>Bacillota</taxon>
        <taxon>Bacilli</taxon>
        <taxon>Bacillales</taxon>
        <taxon>Paenibacillaceae</taxon>
        <taxon>Paenibacillus</taxon>
    </lineage>
</organism>
<evidence type="ECO:0000313" key="1">
    <source>
        <dbReference type="EMBL" id="KAA8999679.1"/>
    </source>
</evidence>
<protein>
    <submittedName>
        <fullName evidence="1">DUF1802 family protein</fullName>
    </submittedName>
</protein>